<proteinExistence type="predicted"/>
<dbReference type="Proteomes" id="UP000277671">
    <property type="component" value="Unassembled WGS sequence"/>
</dbReference>
<organism evidence="1 2">
    <name type="scientific">Micromonospora pisi</name>
    <dbReference type="NCBI Taxonomy" id="589240"/>
    <lineage>
        <taxon>Bacteria</taxon>
        <taxon>Bacillati</taxon>
        <taxon>Actinomycetota</taxon>
        <taxon>Actinomycetes</taxon>
        <taxon>Micromonosporales</taxon>
        <taxon>Micromonosporaceae</taxon>
        <taxon>Micromonospora</taxon>
    </lineage>
</organism>
<gene>
    <name evidence="1" type="ORF">BDK92_3514</name>
</gene>
<dbReference type="OrthoDB" id="3396755at2"/>
<keyword evidence="2" id="KW-1185">Reference proteome</keyword>
<evidence type="ECO:0000313" key="2">
    <source>
        <dbReference type="Proteomes" id="UP000277671"/>
    </source>
</evidence>
<dbReference type="AlphaFoldDB" id="A0A495JJI3"/>
<accession>A0A495JJI3</accession>
<dbReference type="EMBL" id="RBKT01000001">
    <property type="protein sequence ID" value="RKR89176.1"/>
    <property type="molecule type" value="Genomic_DNA"/>
</dbReference>
<dbReference type="RefSeq" id="WP_121157670.1">
    <property type="nucleotide sequence ID" value="NZ_RBKT01000001.1"/>
</dbReference>
<evidence type="ECO:0000313" key="1">
    <source>
        <dbReference type="EMBL" id="RKR89176.1"/>
    </source>
</evidence>
<reference evidence="1 2" key="1">
    <citation type="submission" date="2018-10" db="EMBL/GenBank/DDBJ databases">
        <title>Sequencing the genomes of 1000 actinobacteria strains.</title>
        <authorList>
            <person name="Klenk H.-P."/>
        </authorList>
    </citation>
    <scope>NUCLEOTIDE SEQUENCE [LARGE SCALE GENOMIC DNA]</scope>
    <source>
        <strain evidence="1 2">DSM 45175</strain>
    </source>
</reference>
<protein>
    <submittedName>
        <fullName evidence="1">Uncharacterized protein</fullName>
    </submittedName>
</protein>
<sequence length="66" mass="7591">MTPLNRVKFLVNLMRRPLRIRLVGPPDQAAAALQGIAHMVLRRRDMNGRRIRIHITIRTRPAGGDR</sequence>
<name>A0A495JJI3_9ACTN</name>
<comment type="caution">
    <text evidence="1">The sequence shown here is derived from an EMBL/GenBank/DDBJ whole genome shotgun (WGS) entry which is preliminary data.</text>
</comment>